<feature type="transmembrane region" description="Helical" evidence="7">
    <location>
        <begin position="235"/>
        <end position="257"/>
    </location>
</feature>
<evidence type="ECO:0000256" key="3">
    <source>
        <dbReference type="ARBA" id="ARBA00022475"/>
    </source>
</evidence>
<evidence type="ECO:0000256" key="5">
    <source>
        <dbReference type="ARBA" id="ARBA00022989"/>
    </source>
</evidence>
<dbReference type="InterPro" id="IPR035906">
    <property type="entry name" value="MetI-like_sf"/>
</dbReference>
<evidence type="ECO:0000256" key="7">
    <source>
        <dbReference type="RuleBase" id="RU363032"/>
    </source>
</evidence>
<feature type="transmembrane region" description="Helical" evidence="7">
    <location>
        <begin position="171"/>
        <end position="190"/>
    </location>
</feature>
<keyword evidence="4 7" id="KW-0812">Transmembrane</keyword>
<feature type="transmembrane region" description="Helical" evidence="7">
    <location>
        <begin position="292"/>
        <end position="315"/>
    </location>
</feature>
<feature type="transmembrane region" description="Helical" evidence="7">
    <location>
        <begin position="7"/>
        <end position="29"/>
    </location>
</feature>
<evidence type="ECO:0000256" key="2">
    <source>
        <dbReference type="ARBA" id="ARBA00022448"/>
    </source>
</evidence>
<reference evidence="9 10" key="1">
    <citation type="journal article" date="2024" name="Front. Microbiol.">
        <title>Novel thermophilic genera Geochorda gen. nov. and Carboxydochorda gen. nov. from the deep terrestrial subsurface reveal the ecophysiological diversity in the class Limnochordia.</title>
        <authorList>
            <person name="Karnachuk O.V."/>
            <person name="Lukina A.P."/>
            <person name="Avakyan M.R."/>
            <person name="Kadnikov V.V."/>
            <person name="Begmatov S."/>
            <person name="Beletsky A.V."/>
            <person name="Vlasova K.G."/>
            <person name="Novikov A.A."/>
            <person name="Shcherbakova V.A."/>
            <person name="Mardanov A.V."/>
            <person name="Ravin N.V."/>
        </authorList>
    </citation>
    <scope>NUCLEOTIDE SEQUENCE [LARGE SCALE GENOMIC DNA]</scope>
    <source>
        <strain evidence="9 10">L945</strain>
    </source>
</reference>
<evidence type="ECO:0000313" key="10">
    <source>
        <dbReference type="Proteomes" id="UP001332192"/>
    </source>
</evidence>
<comment type="similarity">
    <text evidence="7">Belongs to the binding-protein-dependent transport system permease family.</text>
</comment>
<dbReference type="PROSITE" id="PS50928">
    <property type="entry name" value="ABC_TM1"/>
    <property type="match status" value="1"/>
</dbReference>
<dbReference type="SUPFAM" id="SSF161098">
    <property type="entry name" value="MetI-like"/>
    <property type="match status" value="1"/>
</dbReference>
<evidence type="ECO:0000313" key="9">
    <source>
        <dbReference type="EMBL" id="WRP18161.1"/>
    </source>
</evidence>
<evidence type="ECO:0000256" key="6">
    <source>
        <dbReference type="ARBA" id="ARBA00023136"/>
    </source>
</evidence>
<dbReference type="CDD" id="cd06261">
    <property type="entry name" value="TM_PBP2"/>
    <property type="match status" value="1"/>
</dbReference>
<dbReference type="PANTHER" id="PTHR30193:SF42">
    <property type="entry name" value="ABC TRANSPORTER PERMEASE PROTEIN"/>
    <property type="match status" value="1"/>
</dbReference>
<evidence type="ECO:0000256" key="4">
    <source>
        <dbReference type="ARBA" id="ARBA00022692"/>
    </source>
</evidence>
<gene>
    <name evidence="9" type="ORF">U7230_03915</name>
</gene>
<keyword evidence="5 7" id="KW-1133">Transmembrane helix</keyword>
<accession>A0ABZ1BZC6</accession>
<organism evidence="9 10">
    <name type="scientific">Carboxydichorda subterranea</name>
    <dbReference type="NCBI Taxonomy" id="3109565"/>
    <lineage>
        <taxon>Bacteria</taxon>
        <taxon>Bacillati</taxon>
        <taxon>Bacillota</taxon>
        <taxon>Limnochordia</taxon>
        <taxon>Limnochordales</taxon>
        <taxon>Geochordaceae</taxon>
        <taxon>Carboxydichorda</taxon>
    </lineage>
</organism>
<keyword evidence="6 7" id="KW-0472">Membrane</keyword>
<feature type="transmembrane region" description="Helical" evidence="7">
    <location>
        <begin position="113"/>
        <end position="133"/>
    </location>
</feature>
<dbReference type="InterPro" id="IPR000515">
    <property type="entry name" value="MetI-like"/>
</dbReference>
<dbReference type="PANTHER" id="PTHR30193">
    <property type="entry name" value="ABC TRANSPORTER PERMEASE PROTEIN"/>
    <property type="match status" value="1"/>
</dbReference>
<evidence type="ECO:0000256" key="1">
    <source>
        <dbReference type="ARBA" id="ARBA00004651"/>
    </source>
</evidence>
<keyword evidence="3" id="KW-1003">Cell membrane</keyword>
<feature type="transmembrane region" description="Helical" evidence="7">
    <location>
        <begin position="339"/>
        <end position="362"/>
    </location>
</feature>
<keyword evidence="2 7" id="KW-0813">Transport</keyword>
<sequence length="373" mass="41124">MGSRRDRILAILMLSPSLVLLAIFVYGFIGRTVYLSLTDWGRQMALALHPTIHFVGLDNYRELFTGFLDVRFRQDLVNMLYFTLLFVGASLSLGLALAILIDQQVRGEAIFRTIFLFPMSLSLVVTGTMWRWVLQPRGGVNVLPAMIGREPWTFLWLSSRSQYLRFDWQHLPRYLGVGIAIALALVASVGLRRRRRLGPALAGVAAGATLGWALFGPGSHVKLLPFPELHGFNDALIGVVLAATWQMAGYTMALYLAGLRGVPSELREAARVDGASELQVYRYVDLPLLKPITLSALIILGHIALKIFDLVFAMAGPDNAPTSVPAISMYLTTFRGNQLAKGASIAVILLIMVSVLIIPYLVNAFRSRRAELG</sequence>
<comment type="subcellular location">
    <subcellularLocation>
        <location evidence="1 7">Cell membrane</location>
        <topology evidence="1 7">Multi-pass membrane protein</topology>
    </subcellularLocation>
</comment>
<dbReference type="Gene3D" id="1.10.3720.10">
    <property type="entry name" value="MetI-like"/>
    <property type="match status" value="2"/>
</dbReference>
<evidence type="ECO:0000259" key="8">
    <source>
        <dbReference type="PROSITE" id="PS50928"/>
    </source>
</evidence>
<dbReference type="Pfam" id="PF00528">
    <property type="entry name" value="BPD_transp_1"/>
    <property type="match status" value="1"/>
</dbReference>
<feature type="transmembrane region" description="Helical" evidence="7">
    <location>
        <begin position="197"/>
        <end position="215"/>
    </location>
</feature>
<feature type="transmembrane region" description="Helical" evidence="7">
    <location>
        <begin position="79"/>
        <end position="101"/>
    </location>
</feature>
<name>A0ABZ1BZC6_9FIRM</name>
<proteinExistence type="inferred from homology"/>
<dbReference type="Proteomes" id="UP001332192">
    <property type="component" value="Chromosome"/>
</dbReference>
<dbReference type="EMBL" id="CP141615">
    <property type="protein sequence ID" value="WRP18161.1"/>
    <property type="molecule type" value="Genomic_DNA"/>
</dbReference>
<dbReference type="InterPro" id="IPR051393">
    <property type="entry name" value="ABC_transporter_permease"/>
</dbReference>
<keyword evidence="10" id="KW-1185">Reference proteome</keyword>
<protein>
    <submittedName>
        <fullName evidence="9">Sugar ABC transporter permease</fullName>
    </submittedName>
</protein>
<feature type="domain" description="ABC transmembrane type-1" evidence="8">
    <location>
        <begin position="76"/>
        <end position="362"/>
    </location>
</feature>